<dbReference type="STRING" id="1470563.SAMN05444000_109146"/>
<protein>
    <submittedName>
        <fullName evidence="1">Uncharacterized protein</fullName>
    </submittedName>
</protein>
<accession>A0A1M6JX61</accession>
<dbReference type="AlphaFoldDB" id="A0A1M6JX61"/>
<keyword evidence="2" id="KW-1185">Reference proteome</keyword>
<organism evidence="1 2">
    <name type="scientific">Shimia gijangensis</name>
    <dbReference type="NCBI Taxonomy" id="1470563"/>
    <lineage>
        <taxon>Bacteria</taxon>
        <taxon>Pseudomonadati</taxon>
        <taxon>Pseudomonadota</taxon>
        <taxon>Alphaproteobacteria</taxon>
        <taxon>Rhodobacterales</taxon>
        <taxon>Roseobacteraceae</taxon>
    </lineage>
</organism>
<proteinExistence type="predicted"/>
<sequence>MVEQSDDIHHSPWTLSALCGHSTMAIIAALRPVKPDGVDGSCSNLRRNAP</sequence>
<name>A0A1M6JX61_9RHOB</name>
<gene>
    <name evidence="1" type="ORF">SAMN05444000_109146</name>
</gene>
<dbReference type="Proteomes" id="UP000183982">
    <property type="component" value="Unassembled WGS sequence"/>
</dbReference>
<evidence type="ECO:0000313" key="1">
    <source>
        <dbReference type="EMBL" id="SHJ51276.1"/>
    </source>
</evidence>
<reference evidence="2" key="1">
    <citation type="submission" date="2016-11" db="EMBL/GenBank/DDBJ databases">
        <authorList>
            <person name="Varghese N."/>
            <person name="Submissions S."/>
        </authorList>
    </citation>
    <scope>NUCLEOTIDE SEQUENCE [LARGE SCALE GENOMIC DNA]</scope>
    <source>
        <strain evidence="2">DSM 100564</strain>
    </source>
</reference>
<dbReference type="EMBL" id="FQZQ01000009">
    <property type="protein sequence ID" value="SHJ51276.1"/>
    <property type="molecule type" value="Genomic_DNA"/>
</dbReference>
<evidence type="ECO:0000313" key="2">
    <source>
        <dbReference type="Proteomes" id="UP000183982"/>
    </source>
</evidence>